<reference evidence="1 2" key="2">
    <citation type="submission" date="2018-11" db="EMBL/GenBank/DDBJ databases">
        <authorList>
            <consortium name="Pathogen Informatics"/>
        </authorList>
    </citation>
    <scope>NUCLEOTIDE SEQUENCE [LARGE SCALE GENOMIC DNA]</scope>
</reference>
<gene>
    <name evidence="1" type="ORF">TCNE_LOCUS19108</name>
</gene>
<name>A0A183VED8_TOXCA</name>
<sequence>MKVIKGKHKDERRDPSHICEHLEKDVVPSRSSLGTVIACHGAPGSHEDFKYFLPYLKSKAIRFVGINFPGFGYTQPNAKLRYDNRERLEFVQQLVKRLKLYDNLVFVGHSRGSETALKLGALNRDRTVAIVLVNPMTLLTYRALKPLWRIQLFAWLWNLGSVSKNTVKRQIMESGITTIKSETTAFLRREKG</sequence>
<reference evidence="3" key="1">
    <citation type="submission" date="2016-06" db="UniProtKB">
        <authorList>
            <consortium name="WormBaseParasite"/>
        </authorList>
    </citation>
    <scope>IDENTIFICATION</scope>
</reference>
<dbReference type="InterPro" id="IPR029058">
    <property type="entry name" value="AB_hydrolase_fold"/>
</dbReference>
<dbReference type="PANTHER" id="PTHR47533:SF4">
    <property type="entry name" value="AB HYDROLASE-1 DOMAIN-CONTAINING PROTEIN"/>
    <property type="match status" value="1"/>
</dbReference>
<dbReference type="AlphaFoldDB" id="A0A183VED8"/>
<dbReference type="WBParaSite" id="TCNE_0001911201-mRNA-1">
    <property type="protein sequence ID" value="TCNE_0001911201-mRNA-1"/>
    <property type="gene ID" value="TCNE_0001911201"/>
</dbReference>
<protein>
    <submittedName>
        <fullName evidence="3">AB hydrolase-1 domain-containing protein</fullName>
    </submittedName>
</protein>
<dbReference type="PANTHER" id="PTHR47533">
    <property type="entry name" value="PROTEIN CBG21859"/>
    <property type="match status" value="1"/>
</dbReference>
<keyword evidence="2" id="KW-1185">Reference proteome</keyword>
<dbReference type="Proteomes" id="UP000050794">
    <property type="component" value="Unassembled WGS sequence"/>
</dbReference>
<evidence type="ECO:0000313" key="3">
    <source>
        <dbReference type="WBParaSite" id="TCNE_0001911201-mRNA-1"/>
    </source>
</evidence>
<dbReference type="Gene3D" id="3.40.50.1820">
    <property type="entry name" value="alpha/beta hydrolase"/>
    <property type="match status" value="1"/>
</dbReference>
<evidence type="ECO:0000313" key="1">
    <source>
        <dbReference type="EMBL" id="VDM50429.1"/>
    </source>
</evidence>
<dbReference type="SUPFAM" id="SSF53474">
    <property type="entry name" value="alpha/beta-Hydrolases"/>
    <property type="match status" value="1"/>
</dbReference>
<dbReference type="EMBL" id="UYWY01026391">
    <property type="protein sequence ID" value="VDM50429.1"/>
    <property type="molecule type" value="Genomic_DNA"/>
</dbReference>
<evidence type="ECO:0000313" key="2">
    <source>
        <dbReference type="Proteomes" id="UP000050794"/>
    </source>
</evidence>
<dbReference type="InterPro" id="IPR010463">
    <property type="entry name" value="DUF1057"/>
</dbReference>
<proteinExistence type="predicted"/>
<organism evidence="2 3">
    <name type="scientific">Toxocara canis</name>
    <name type="common">Canine roundworm</name>
    <dbReference type="NCBI Taxonomy" id="6265"/>
    <lineage>
        <taxon>Eukaryota</taxon>
        <taxon>Metazoa</taxon>
        <taxon>Ecdysozoa</taxon>
        <taxon>Nematoda</taxon>
        <taxon>Chromadorea</taxon>
        <taxon>Rhabditida</taxon>
        <taxon>Spirurina</taxon>
        <taxon>Ascaridomorpha</taxon>
        <taxon>Ascaridoidea</taxon>
        <taxon>Toxocaridae</taxon>
        <taxon>Toxocara</taxon>
    </lineage>
</organism>
<dbReference type="Pfam" id="PF06342">
    <property type="entry name" value="DUF1057"/>
    <property type="match status" value="1"/>
</dbReference>
<accession>A0A183VED8</accession>